<dbReference type="GO" id="GO:1990165">
    <property type="term" value="F:single-strand break-containing DNA binding"/>
    <property type="evidence" value="ECO:0007669"/>
    <property type="project" value="TreeGrafter"/>
</dbReference>
<dbReference type="InterPro" id="IPR013087">
    <property type="entry name" value="Znf_C2H2_type"/>
</dbReference>
<dbReference type="InterPro" id="IPR011146">
    <property type="entry name" value="HIT-like"/>
</dbReference>
<evidence type="ECO:0000256" key="10">
    <source>
        <dbReference type="ARBA" id="ARBA00022833"/>
    </source>
</evidence>
<dbReference type="Gene3D" id="3.30.428.10">
    <property type="entry name" value="HIT-like"/>
    <property type="match status" value="1"/>
</dbReference>
<evidence type="ECO:0000256" key="1">
    <source>
        <dbReference type="ARBA" id="ARBA00004604"/>
    </source>
</evidence>
<evidence type="ECO:0000256" key="18">
    <source>
        <dbReference type="ARBA" id="ARBA00045142"/>
    </source>
</evidence>
<accession>A0A8X7XCK7</accession>
<evidence type="ECO:0000256" key="6">
    <source>
        <dbReference type="ARBA" id="ARBA00022723"/>
    </source>
</evidence>
<dbReference type="PANTHER" id="PTHR12486:SF4">
    <property type="entry name" value="APRATAXIN"/>
    <property type="match status" value="1"/>
</dbReference>
<dbReference type="AlphaFoldDB" id="A0A8X7XCK7"/>
<protein>
    <recommendedName>
        <fullName evidence="5">Aprataxin</fullName>
        <ecNumber evidence="4">3.6.1.71</ecNumber>
        <ecNumber evidence="3">3.6.1.72</ecNumber>
    </recommendedName>
    <alternativeName>
        <fullName evidence="15">Forkhead-associated domain histidine triad-like protein</fullName>
    </alternativeName>
</protein>
<keyword evidence="13" id="KW-0539">Nucleus</keyword>
<evidence type="ECO:0000256" key="20">
    <source>
        <dbReference type="SAM" id="MobiDB-lite"/>
    </source>
</evidence>
<evidence type="ECO:0000256" key="14">
    <source>
        <dbReference type="ARBA" id="ARBA00024601"/>
    </source>
</evidence>
<dbReference type="Pfam" id="PF11969">
    <property type="entry name" value="DcpS_C"/>
    <property type="match status" value="1"/>
</dbReference>
<dbReference type="EC" id="3.6.1.72" evidence="3"/>
<feature type="region of interest" description="Disordered" evidence="20">
    <location>
        <begin position="195"/>
        <end position="216"/>
    </location>
</feature>
<dbReference type="InterPro" id="IPR008984">
    <property type="entry name" value="SMAD_FHA_dom_sf"/>
</dbReference>
<comment type="catalytic activity">
    <reaction evidence="14">
        <text>a 3'-end 2'-deoxyribonucleotide-3'-diphospho-5'-guanosine-DNA + H2O = a 3'-end 2'-deoxyribonucleotide 3'-phosphate-DNA + GMP + 2 H(+)</text>
        <dbReference type="Rhea" id="RHEA:52140"/>
        <dbReference type="Rhea" id="RHEA-COMP:13186"/>
        <dbReference type="Rhea" id="RHEA-COMP:13187"/>
        <dbReference type="ChEBI" id="CHEBI:15377"/>
        <dbReference type="ChEBI" id="CHEBI:15378"/>
        <dbReference type="ChEBI" id="CHEBI:58115"/>
        <dbReference type="ChEBI" id="CHEBI:136419"/>
        <dbReference type="ChEBI" id="CHEBI:136420"/>
        <dbReference type="EC" id="3.6.1.72"/>
    </reaction>
</comment>
<evidence type="ECO:0000256" key="12">
    <source>
        <dbReference type="ARBA" id="ARBA00023204"/>
    </source>
</evidence>
<dbReference type="InterPro" id="IPR019808">
    <property type="entry name" value="Histidine_triad_CS"/>
</dbReference>
<evidence type="ECO:0000256" key="7">
    <source>
        <dbReference type="ARBA" id="ARBA00022763"/>
    </source>
</evidence>
<evidence type="ECO:0000313" key="22">
    <source>
        <dbReference type="EMBL" id="KAG2466725.1"/>
    </source>
</evidence>
<dbReference type="GO" id="GO:0030983">
    <property type="term" value="F:mismatched DNA binding"/>
    <property type="evidence" value="ECO:0007669"/>
    <property type="project" value="TreeGrafter"/>
</dbReference>
<evidence type="ECO:0000256" key="15">
    <source>
        <dbReference type="ARBA" id="ARBA00032750"/>
    </source>
</evidence>
<feature type="non-terminal residue" evidence="22">
    <location>
        <position position="1"/>
    </location>
</feature>
<dbReference type="PANTHER" id="PTHR12486">
    <property type="entry name" value="APRATAXIN-RELATED"/>
    <property type="match status" value="1"/>
</dbReference>
<dbReference type="PROSITE" id="PS00028">
    <property type="entry name" value="ZINC_FINGER_C2H2_1"/>
    <property type="match status" value="1"/>
</dbReference>
<dbReference type="GO" id="GO:0005730">
    <property type="term" value="C:nucleolus"/>
    <property type="evidence" value="ECO:0007669"/>
    <property type="project" value="UniProtKB-SubCell"/>
</dbReference>
<evidence type="ECO:0000256" key="9">
    <source>
        <dbReference type="ARBA" id="ARBA00022801"/>
    </source>
</evidence>
<dbReference type="GO" id="GO:0003697">
    <property type="term" value="F:single-stranded DNA binding"/>
    <property type="evidence" value="ECO:0007669"/>
    <property type="project" value="TreeGrafter"/>
</dbReference>
<evidence type="ECO:0000256" key="3">
    <source>
        <dbReference type="ARBA" id="ARBA00012495"/>
    </source>
</evidence>
<dbReference type="GO" id="GO:0120108">
    <property type="term" value="F:DNA-3'-diphospho-5'-guanosine diphosphatase activity"/>
    <property type="evidence" value="ECO:0007669"/>
    <property type="project" value="UniProtKB-EC"/>
</dbReference>
<evidence type="ECO:0000256" key="11">
    <source>
        <dbReference type="ARBA" id="ARBA00023125"/>
    </source>
</evidence>
<dbReference type="GO" id="GO:0003725">
    <property type="term" value="F:double-stranded RNA binding"/>
    <property type="evidence" value="ECO:0007669"/>
    <property type="project" value="TreeGrafter"/>
</dbReference>
<sequence>MASQCPIFSLISGFGRPVCEMAWGDRPKSEEKRHEQRFVAHLVVQLHRVRIMRVCWLIRTDGSHEPIQLPHLETVVLGRGPKTRITDKKCSREQVQLKADYSKGYVTLKQLGVNPTCVDSVDVGKDSEVKVTPGQILHLVNKLYSYKIQFEESDKKASLSELKLKRPKEPHREGHNVNTKVPRLNTEDCCTKSKQTLESQESSVMASRNTDKGQEKKEFQGHWSQGLKASMQDKNMQIYKDDTVVAINDKYPKAKYHWLVLPWESIASLKAVRPEHLPLLKHMHGVGEKLARGCSDYGKLQFRLGYHAIPSMSHIHLHVISQDFDSPSLKNKKHWNSFTTDYFLDSEAVMEMVEKNGKVTVKDGTNELLKLPLRCHVCRRELPTIPQLKDHLKSHLPK</sequence>
<evidence type="ECO:0000256" key="16">
    <source>
        <dbReference type="ARBA" id="ARBA00044639"/>
    </source>
</evidence>
<dbReference type="GO" id="GO:0005654">
    <property type="term" value="C:nucleoplasm"/>
    <property type="evidence" value="ECO:0007669"/>
    <property type="project" value="UniProtKB-SubCell"/>
</dbReference>
<keyword evidence="10" id="KW-0862">Zinc</keyword>
<dbReference type="PROSITE" id="PS51084">
    <property type="entry name" value="HIT_2"/>
    <property type="match status" value="1"/>
</dbReference>
<dbReference type="InterPro" id="IPR041388">
    <property type="entry name" value="FHA_2"/>
</dbReference>
<dbReference type="GO" id="GO:0008270">
    <property type="term" value="F:zinc ion binding"/>
    <property type="evidence" value="ECO:0007669"/>
    <property type="project" value="UniProtKB-KW"/>
</dbReference>
<dbReference type="InterPro" id="IPR032566">
    <property type="entry name" value="Znf-C2HE"/>
</dbReference>
<evidence type="ECO:0000256" key="17">
    <source>
        <dbReference type="ARBA" id="ARBA00044713"/>
    </source>
</evidence>
<dbReference type="GO" id="GO:0033699">
    <property type="term" value="F:DNA 5'-adenosine monophosphate hydrolase activity"/>
    <property type="evidence" value="ECO:0007669"/>
    <property type="project" value="UniProtKB-EC"/>
</dbReference>
<dbReference type="Pfam" id="PF16278">
    <property type="entry name" value="zf-C2HE"/>
    <property type="match status" value="1"/>
</dbReference>
<comment type="catalytic activity">
    <reaction evidence="16">
        <text>a 5'-end adenosine-5'-diphospho-5'-2'-deoxyribonucleoside-DNA + H2O = a 5'-end 5'-phospho-2'-deoxyribonucleoside-DNA + AMP + 2 H(+)</text>
        <dbReference type="Rhea" id="RHEA:52128"/>
        <dbReference type="Rhea" id="RHEA-COMP:13180"/>
        <dbReference type="Rhea" id="RHEA-COMP:13181"/>
        <dbReference type="ChEBI" id="CHEBI:15377"/>
        <dbReference type="ChEBI" id="CHEBI:15378"/>
        <dbReference type="ChEBI" id="CHEBI:136412"/>
        <dbReference type="ChEBI" id="CHEBI:136413"/>
        <dbReference type="ChEBI" id="CHEBI:456215"/>
        <dbReference type="EC" id="3.6.1.71"/>
    </reaction>
</comment>
<name>A0A8X7XCK7_POLSE</name>
<feature type="non-terminal residue" evidence="22">
    <location>
        <position position="398"/>
    </location>
</feature>
<feature type="short sequence motif" description="Histidine triad motif" evidence="19">
    <location>
        <begin position="314"/>
        <end position="318"/>
    </location>
</feature>
<evidence type="ECO:0000259" key="21">
    <source>
        <dbReference type="PROSITE" id="PS51084"/>
    </source>
</evidence>
<keyword evidence="12" id="KW-0234">DNA repair</keyword>
<evidence type="ECO:0000256" key="8">
    <source>
        <dbReference type="ARBA" id="ARBA00022771"/>
    </source>
</evidence>
<evidence type="ECO:0000256" key="2">
    <source>
        <dbReference type="ARBA" id="ARBA00004642"/>
    </source>
</evidence>
<gene>
    <name evidence="22" type="primary">Aptx</name>
    <name evidence="22" type="ORF">GTO96_0020223</name>
</gene>
<dbReference type="InterPro" id="IPR036265">
    <property type="entry name" value="HIT-like_sf"/>
</dbReference>
<dbReference type="SUPFAM" id="SSF49879">
    <property type="entry name" value="SMAD/FHA domain"/>
    <property type="match status" value="1"/>
</dbReference>
<keyword evidence="6" id="KW-0479">Metal-binding</keyword>
<dbReference type="Pfam" id="PF17913">
    <property type="entry name" value="FHA_2"/>
    <property type="match status" value="1"/>
</dbReference>
<organism evidence="22 23">
    <name type="scientific">Polypterus senegalus</name>
    <name type="common">Senegal bichir</name>
    <dbReference type="NCBI Taxonomy" id="55291"/>
    <lineage>
        <taxon>Eukaryota</taxon>
        <taxon>Metazoa</taxon>
        <taxon>Chordata</taxon>
        <taxon>Craniata</taxon>
        <taxon>Vertebrata</taxon>
        <taxon>Euteleostomi</taxon>
        <taxon>Actinopterygii</taxon>
        <taxon>Polypteriformes</taxon>
        <taxon>Polypteridae</taxon>
        <taxon>Polypterus</taxon>
    </lineage>
</organism>
<keyword evidence="11" id="KW-0238">DNA-binding</keyword>
<evidence type="ECO:0000256" key="19">
    <source>
        <dbReference type="PROSITE-ProRule" id="PRU00464"/>
    </source>
</evidence>
<evidence type="ECO:0000256" key="4">
    <source>
        <dbReference type="ARBA" id="ARBA00012496"/>
    </source>
</evidence>
<evidence type="ECO:0000256" key="13">
    <source>
        <dbReference type="ARBA" id="ARBA00023242"/>
    </source>
</evidence>
<keyword evidence="9" id="KW-0378">Hydrolase</keyword>
<keyword evidence="23" id="KW-1185">Reference proteome</keyword>
<dbReference type="PROSITE" id="PS00892">
    <property type="entry name" value="HIT_1"/>
    <property type="match status" value="1"/>
</dbReference>
<comment type="function">
    <text evidence="18">DNA-binding protein involved in single-strand DNA break repair, double-strand DNA break repair and base excision repair. Resolves abortive DNA ligation intermediates formed either at base excision sites, or when DNA ligases attempt to repair non-ligatable breaks induced by reactive oxygen species. Catalyzes the release of adenylate groups covalently linked to 5'-phosphate termini, resulting in the production of 5'-phosphate termini that can be efficiently rejoined. Also able to hydrolyze adenosine 5'-monophosphoramidate (AMP-NH(2)) and diadenosine tetraphosphate (AppppA), but with lower catalytic activity. Likewise, catalyzes the release of 3'-linked guanosine (DNAppG) and inosine (DNAppI) from DNA, but has higher specific activity with 5'-linked adenosine (AppDNA).</text>
</comment>
<dbReference type="FunFam" id="3.30.428.10:FF:000004">
    <property type="entry name" value="aprataxin isoform X2"/>
    <property type="match status" value="1"/>
</dbReference>
<dbReference type="SUPFAM" id="SSF54197">
    <property type="entry name" value="HIT-like"/>
    <property type="match status" value="1"/>
</dbReference>
<dbReference type="Proteomes" id="UP000886611">
    <property type="component" value="Unassembled WGS sequence"/>
</dbReference>
<dbReference type="EC" id="3.6.1.71" evidence="4"/>
<evidence type="ECO:0000256" key="5">
    <source>
        <dbReference type="ARBA" id="ARBA00018614"/>
    </source>
</evidence>
<dbReference type="GO" id="GO:0000012">
    <property type="term" value="P:single strand break repair"/>
    <property type="evidence" value="ECO:0007669"/>
    <property type="project" value="TreeGrafter"/>
</dbReference>
<comment type="caution">
    <text evidence="22">The sequence shown here is derived from an EMBL/GenBank/DDBJ whole genome shotgun (WGS) entry which is preliminary data.</text>
</comment>
<comment type="catalytic activity">
    <reaction evidence="17">
        <text>a 5'-end adenosine-5'-diphospho-5'-ribonucleoside-2'-deoxyribonucleotide-DNA + H2O = a 5'-end 5'-phospho-ribonucleoside-2'-deoxyribonucleotide-DNA + AMP + 2 H(+)</text>
        <dbReference type="Rhea" id="RHEA:52132"/>
        <dbReference type="Rhea" id="RHEA-COMP:13182"/>
        <dbReference type="Rhea" id="RHEA-COMP:13183"/>
        <dbReference type="ChEBI" id="CHEBI:15377"/>
        <dbReference type="ChEBI" id="CHEBI:15378"/>
        <dbReference type="ChEBI" id="CHEBI:136414"/>
        <dbReference type="ChEBI" id="CHEBI:136415"/>
        <dbReference type="ChEBI" id="CHEBI:456215"/>
        <dbReference type="EC" id="3.6.1.71"/>
    </reaction>
</comment>
<proteinExistence type="predicted"/>
<feature type="compositionally biased region" description="Polar residues" evidence="20">
    <location>
        <begin position="195"/>
        <end position="208"/>
    </location>
</feature>
<comment type="subcellular location">
    <subcellularLocation>
        <location evidence="1">Nucleus</location>
        <location evidence="1">Nucleolus</location>
    </subcellularLocation>
    <subcellularLocation>
        <location evidence="2">Nucleus</location>
        <location evidence="2">Nucleoplasm</location>
    </subcellularLocation>
</comment>
<keyword evidence="8" id="KW-0863">Zinc-finger</keyword>
<evidence type="ECO:0000313" key="23">
    <source>
        <dbReference type="Proteomes" id="UP000886611"/>
    </source>
</evidence>
<feature type="domain" description="HIT" evidence="21">
    <location>
        <begin position="224"/>
        <end position="329"/>
    </location>
</feature>
<dbReference type="Gene3D" id="2.60.200.20">
    <property type="match status" value="1"/>
</dbReference>
<dbReference type="CDD" id="cd01278">
    <property type="entry name" value="aprataxin_related"/>
    <property type="match status" value="1"/>
</dbReference>
<reference evidence="22 23" key="1">
    <citation type="journal article" date="2021" name="Cell">
        <title>Tracing the genetic footprints of vertebrate landing in non-teleost ray-finned fishes.</title>
        <authorList>
            <person name="Bi X."/>
            <person name="Wang K."/>
            <person name="Yang L."/>
            <person name="Pan H."/>
            <person name="Jiang H."/>
            <person name="Wei Q."/>
            <person name="Fang M."/>
            <person name="Yu H."/>
            <person name="Zhu C."/>
            <person name="Cai Y."/>
            <person name="He Y."/>
            <person name="Gan X."/>
            <person name="Zeng H."/>
            <person name="Yu D."/>
            <person name="Zhu Y."/>
            <person name="Jiang H."/>
            <person name="Qiu Q."/>
            <person name="Yang H."/>
            <person name="Zhang Y.E."/>
            <person name="Wang W."/>
            <person name="Zhu M."/>
            <person name="He S."/>
            <person name="Zhang G."/>
        </authorList>
    </citation>
    <scope>NUCLEOTIDE SEQUENCE [LARGE SCALE GENOMIC DNA]</scope>
    <source>
        <strain evidence="22">Bchr_013</strain>
    </source>
</reference>
<dbReference type="EMBL" id="JAATIS010001241">
    <property type="protein sequence ID" value="KAG2466725.1"/>
    <property type="molecule type" value="Genomic_DNA"/>
</dbReference>
<keyword evidence="7" id="KW-0227">DNA damage</keyword>